<reference evidence="2" key="1">
    <citation type="submission" date="2014-09" db="EMBL/GenBank/DDBJ databases">
        <authorList>
            <person name="Magalhaes I.L.F."/>
            <person name="Oliveira U."/>
            <person name="Santos F.R."/>
            <person name="Vidigal T.H.D.A."/>
            <person name="Brescovit A.D."/>
            <person name="Santos A.J."/>
        </authorList>
    </citation>
    <scope>NUCLEOTIDE SEQUENCE</scope>
    <source>
        <tissue evidence="2">Shoot tissue taken approximately 20 cm above the soil surface</tissue>
    </source>
</reference>
<feature type="region of interest" description="Disordered" evidence="1">
    <location>
        <begin position="266"/>
        <end position="286"/>
    </location>
</feature>
<protein>
    <submittedName>
        <fullName evidence="2">Uncharacterized protein</fullName>
    </submittedName>
</protein>
<accession>A0A0A8XYL3</accession>
<feature type="compositionally biased region" description="Low complexity" evidence="1">
    <location>
        <begin position="135"/>
        <end position="145"/>
    </location>
</feature>
<feature type="compositionally biased region" description="Low complexity" evidence="1">
    <location>
        <begin position="62"/>
        <end position="74"/>
    </location>
</feature>
<dbReference type="AlphaFoldDB" id="A0A0A8XYL3"/>
<evidence type="ECO:0000313" key="2">
    <source>
        <dbReference type="EMBL" id="JAD17745.1"/>
    </source>
</evidence>
<reference evidence="2" key="2">
    <citation type="journal article" date="2015" name="Data Brief">
        <title>Shoot transcriptome of the giant reed, Arundo donax.</title>
        <authorList>
            <person name="Barrero R.A."/>
            <person name="Guerrero F.D."/>
            <person name="Moolhuijzen P."/>
            <person name="Goolsby J.A."/>
            <person name="Tidwell J."/>
            <person name="Bellgard S.E."/>
            <person name="Bellgard M.I."/>
        </authorList>
    </citation>
    <scope>NUCLEOTIDE SEQUENCE</scope>
    <source>
        <tissue evidence="2">Shoot tissue taken approximately 20 cm above the soil surface</tissue>
    </source>
</reference>
<organism evidence="2">
    <name type="scientific">Arundo donax</name>
    <name type="common">Giant reed</name>
    <name type="synonym">Donax arundinaceus</name>
    <dbReference type="NCBI Taxonomy" id="35708"/>
    <lineage>
        <taxon>Eukaryota</taxon>
        <taxon>Viridiplantae</taxon>
        <taxon>Streptophyta</taxon>
        <taxon>Embryophyta</taxon>
        <taxon>Tracheophyta</taxon>
        <taxon>Spermatophyta</taxon>
        <taxon>Magnoliopsida</taxon>
        <taxon>Liliopsida</taxon>
        <taxon>Poales</taxon>
        <taxon>Poaceae</taxon>
        <taxon>PACMAD clade</taxon>
        <taxon>Arundinoideae</taxon>
        <taxon>Arundineae</taxon>
        <taxon>Arundo</taxon>
    </lineage>
</organism>
<feature type="compositionally biased region" description="Basic residues" evidence="1">
    <location>
        <begin position="152"/>
        <end position="161"/>
    </location>
</feature>
<sequence length="300" mass="31837">MRGGGKPATRRRRQTADPSGGERAGGELMWRRASPSGGGKQGRDVRPTRGGGEGQAHDEAAVAEAGPRRAAWAATGEPVTRCCVGGRAEVTRGSPADERASASATSFSSSSPTVSSTPSASWPSLPSAPSPPRPTRSTPRGRSPSRSPPPHHPPRRRRWRLHAFIDRRRQRHALLRPRHRGAGDGVPPAADQAERHGGAVLLVGHDGGEQGCRPDARQLHRGGNDGDVGPGRARGGVPRVPLFPAHVPHLRHVRGHARAAAARQHRGRDVAVRHGGRDGRRAAAPRHVPLLRAAAHDRAR</sequence>
<evidence type="ECO:0000256" key="1">
    <source>
        <dbReference type="SAM" id="MobiDB-lite"/>
    </source>
</evidence>
<name>A0A0A8XYL3_ARUDO</name>
<feature type="compositionally biased region" description="Low complexity" evidence="1">
    <location>
        <begin position="101"/>
        <end position="125"/>
    </location>
</feature>
<feature type="region of interest" description="Disordered" evidence="1">
    <location>
        <begin position="1"/>
        <end position="192"/>
    </location>
</feature>
<dbReference type="EMBL" id="GBRH01280150">
    <property type="protein sequence ID" value="JAD17745.1"/>
    <property type="molecule type" value="Transcribed_RNA"/>
</dbReference>
<feature type="compositionally biased region" description="Basic and acidic residues" evidence="1">
    <location>
        <begin position="267"/>
        <end position="281"/>
    </location>
</feature>
<feature type="compositionally biased region" description="Basic residues" evidence="1">
    <location>
        <begin position="168"/>
        <end position="180"/>
    </location>
</feature>
<proteinExistence type="predicted"/>